<keyword evidence="9 12" id="KW-0472">Membrane</keyword>
<dbReference type="PROSITE" id="PS50283">
    <property type="entry name" value="NA_SOLUT_SYMP_3"/>
    <property type="match status" value="1"/>
</dbReference>
<feature type="transmembrane region" description="Helical" evidence="12">
    <location>
        <begin position="6"/>
        <end position="25"/>
    </location>
</feature>
<reference evidence="14" key="1">
    <citation type="journal article" date="2019" name="Int. J. Syst. Evol. Microbiol.">
        <title>The Global Catalogue of Microorganisms (GCM) 10K type strain sequencing project: providing services to taxonomists for standard genome sequencing and annotation.</title>
        <authorList>
            <consortium name="The Broad Institute Genomics Platform"/>
            <consortium name="The Broad Institute Genome Sequencing Center for Infectious Disease"/>
            <person name="Wu L."/>
            <person name="Ma J."/>
        </authorList>
    </citation>
    <scope>NUCLEOTIDE SEQUENCE [LARGE SCALE GENOMIC DNA]</scope>
    <source>
        <strain evidence="14">CGMCC 1.10992</strain>
    </source>
</reference>
<evidence type="ECO:0000256" key="12">
    <source>
        <dbReference type="SAM" id="Phobius"/>
    </source>
</evidence>
<dbReference type="InterPro" id="IPR038377">
    <property type="entry name" value="Na/Glc_symporter_sf"/>
</dbReference>
<comment type="similarity">
    <text evidence="2 11">Belongs to the sodium:solute symporter (SSF) (TC 2.A.21) family.</text>
</comment>
<feature type="transmembrane region" description="Helical" evidence="12">
    <location>
        <begin position="432"/>
        <end position="451"/>
    </location>
</feature>
<dbReference type="InterPro" id="IPR051163">
    <property type="entry name" value="Sodium:Solute_Symporter_SSF"/>
</dbReference>
<keyword evidence="3" id="KW-0813">Transport</keyword>
<evidence type="ECO:0000256" key="9">
    <source>
        <dbReference type="ARBA" id="ARBA00023136"/>
    </source>
</evidence>
<feature type="transmembrane region" description="Helical" evidence="12">
    <location>
        <begin position="146"/>
        <end position="168"/>
    </location>
</feature>
<evidence type="ECO:0000256" key="7">
    <source>
        <dbReference type="ARBA" id="ARBA00023053"/>
    </source>
</evidence>
<feature type="transmembrane region" description="Helical" evidence="12">
    <location>
        <begin position="371"/>
        <end position="391"/>
    </location>
</feature>
<feature type="transmembrane region" description="Helical" evidence="12">
    <location>
        <begin position="403"/>
        <end position="425"/>
    </location>
</feature>
<evidence type="ECO:0000256" key="2">
    <source>
        <dbReference type="ARBA" id="ARBA00006434"/>
    </source>
</evidence>
<evidence type="ECO:0000256" key="11">
    <source>
        <dbReference type="RuleBase" id="RU362091"/>
    </source>
</evidence>
<keyword evidence="4" id="KW-1003">Cell membrane</keyword>
<dbReference type="Proteomes" id="UP001597380">
    <property type="component" value="Unassembled WGS sequence"/>
</dbReference>
<comment type="caution">
    <text evidence="13">The sequence shown here is derived from an EMBL/GenBank/DDBJ whole genome shotgun (WGS) entry which is preliminary data.</text>
</comment>
<feature type="transmembrane region" description="Helical" evidence="12">
    <location>
        <begin position="59"/>
        <end position="79"/>
    </location>
</feature>
<feature type="transmembrane region" description="Helical" evidence="12">
    <location>
        <begin position="267"/>
        <end position="293"/>
    </location>
</feature>
<evidence type="ECO:0000313" key="14">
    <source>
        <dbReference type="Proteomes" id="UP001597380"/>
    </source>
</evidence>
<dbReference type="Gene3D" id="1.20.1730.10">
    <property type="entry name" value="Sodium/glucose cotransporter"/>
    <property type="match status" value="1"/>
</dbReference>
<gene>
    <name evidence="13" type="ORF">ACFSJ3_18875</name>
</gene>
<evidence type="ECO:0000313" key="13">
    <source>
        <dbReference type="EMBL" id="MFD2098045.1"/>
    </source>
</evidence>
<feature type="transmembrane region" description="Helical" evidence="12">
    <location>
        <begin position="227"/>
        <end position="246"/>
    </location>
</feature>
<protein>
    <submittedName>
        <fullName evidence="13">Sodium transporter</fullName>
    </submittedName>
</protein>
<dbReference type="PANTHER" id="PTHR42985">
    <property type="entry name" value="SODIUM-COUPLED MONOCARBOXYLATE TRANSPORTER"/>
    <property type="match status" value="1"/>
</dbReference>
<comment type="subcellular location">
    <subcellularLocation>
        <location evidence="1">Cell membrane</location>
        <topology evidence="1">Multi-pass membrane protein</topology>
    </subcellularLocation>
</comment>
<evidence type="ECO:0000256" key="8">
    <source>
        <dbReference type="ARBA" id="ARBA00023065"/>
    </source>
</evidence>
<feature type="transmembrane region" description="Helical" evidence="12">
    <location>
        <begin position="500"/>
        <end position="520"/>
    </location>
</feature>
<dbReference type="Pfam" id="PF00474">
    <property type="entry name" value="SSF"/>
    <property type="match status" value="1"/>
</dbReference>
<feature type="transmembrane region" description="Helical" evidence="12">
    <location>
        <begin position="85"/>
        <end position="108"/>
    </location>
</feature>
<dbReference type="InterPro" id="IPR001734">
    <property type="entry name" value="Na/solute_symporter"/>
</dbReference>
<keyword evidence="7" id="KW-0915">Sodium</keyword>
<evidence type="ECO:0000256" key="3">
    <source>
        <dbReference type="ARBA" id="ARBA00022448"/>
    </source>
</evidence>
<evidence type="ECO:0000256" key="5">
    <source>
        <dbReference type="ARBA" id="ARBA00022692"/>
    </source>
</evidence>
<dbReference type="PANTHER" id="PTHR42985:SF40">
    <property type="entry name" value="LD47995P-RELATED"/>
    <property type="match status" value="1"/>
</dbReference>
<keyword evidence="14" id="KW-1185">Reference proteome</keyword>
<feature type="transmembrane region" description="Helical" evidence="12">
    <location>
        <begin position="180"/>
        <end position="198"/>
    </location>
</feature>
<evidence type="ECO:0000256" key="1">
    <source>
        <dbReference type="ARBA" id="ARBA00004651"/>
    </source>
</evidence>
<keyword evidence="8" id="KW-0406">Ion transport</keyword>
<evidence type="ECO:0000256" key="4">
    <source>
        <dbReference type="ARBA" id="ARBA00022475"/>
    </source>
</evidence>
<keyword evidence="5 12" id="KW-0812">Transmembrane</keyword>
<name>A0ABW4XSG4_9GAMM</name>
<feature type="transmembrane region" description="Helical" evidence="12">
    <location>
        <begin position="120"/>
        <end position="140"/>
    </location>
</feature>
<keyword evidence="6 12" id="KW-1133">Transmembrane helix</keyword>
<feature type="transmembrane region" description="Helical" evidence="12">
    <location>
        <begin position="457"/>
        <end position="479"/>
    </location>
</feature>
<evidence type="ECO:0000256" key="10">
    <source>
        <dbReference type="ARBA" id="ARBA00023201"/>
    </source>
</evidence>
<evidence type="ECO:0000256" key="6">
    <source>
        <dbReference type="ARBA" id="ARBA00022989"/>
    </source>
</evidence>
<accession>A0ABW4XSG4</accession>
<feature type="transmembrane region" description="Helical" evidence="12">
    <location>
        <begin position="313"/>
        <end position="340"/>
    </location>
</feature>
<proteinExistence type="inferred from homology"/>
<keyword evidence="10" id="KW-0739">Sodium transport</keyword>
<dbReference type="RefSeq" id="WP_345342333.1">
    <property type="nucleotide sequence ID" value="NZ_BAABLI010000034.1"/>
</dbReference>
<sequence length="521" mass="55933">MSSLDWWVIGGYLLGMLVLAVYLGWRQGSRTDYYLGGNKLPGWTLATSIVATQCSTNSLLGAPAFVGFIAGGGMLWLQYELAVPLAMLLLCFAFLPIRRANVISIYAFLEQRLGLASRMLASGCFLLFRGVATGVTVYGVGSVVALIADISFDMAILILMGVTIAYDLIGGMRAVVISDVIQMVLLTGAVILALVFLYDPLTIHFSELTHRTPALVNDWGISSGNSYGFWPMFFGGLFLYMAYYGCDQSQAQRLLSAESPKQTQKVLALNGLLRFPLVLAYCFVGLGLAAYALEHSDFVASLPLTEAGKPNYNLVFPAFVALEFAPGLAGLAIVGLFAAAMSSIDSALNSLSASTLEDFVARFKPLPEKHLFTLSKLVTLGWGLFAVAFSYQVERIAPTVLEAINKIGSMANGPLLGLFGIALFLPVIGQRSAILGFIGGLLVNYIVFAFLPSVSWLWWNVTGFVGCILTALLSAVFILGTTSVRNMAIDRPAMAVATSIKWQLCLMTALILAVGSALTFL</sequence>
<dbReference type="EMBL" id="JBHUHT010000031">
    <property type="protein sequence ID" value="MFD2098045.1"/>
    <property type="molecule type" value="Genomic_DNA"/>
</dbReference>
<organism evidence="13 14">
    <name type="scientific">Corallincola platygyrae</name>
    <dbReference type="NCBI Taxonomy" id="1193278"/>
    <lineage>
        <taxon>Bacteria</taxon>
        <taxon>Pseudomonadati</taxon>
        <taxon>Pseudomonadota</taxon>
        <taxon>Gammaproteobacteria</taxon>
        <taxon>Alteromonadales</taxon>
        <taxon>Psychromonadaceae</taxon>
        <taxon>Corallincola</taxon>
    </lineage>
</organism>